<dbReference type="Pfam" id="PF11751">
    <property type="entry name" value="PorP_SprF"/>
    <property type="match status" value="1"/>
</dbReference>
<accession>A0A4R8DPZ1</accession>
<dbReference type="EMBL" id="SODV01000001">
    <property type="protein sequence ID" value="TDW99190.1"/>
    <property type="molecule type" value="Genomic_DNA"/>
</dbReference>
<sequence length="350" mass="39260">MEKLMRHPVAAVCLIWLVFAQGPSPLYAQDLHFSQYFNAPLLVNPANTGFLPESDYRLGANYRNQWSTIMQVPYQTMSIFGDAQVFRNRIENGWLGLGGVLLRDVAGSGSLTSTEAYGSIAYHQMLGLSSLLTLGFNVGWAQKRIDVTRLKFPDQFDGKFFDAGVPTGVALDNTQTSYFDMQTGLNYAWFPNERAYVNIGVSVQHINHARETFFESSDLGFGEIPRRYIANIDARFKTNDNMWIINPNIYYTTDAGATEIMLGTNAEYNLAGDGSNRLIGGLYYRTGDAAIVMVGFQVKNVKLSFSYDVTMSSLKNYNGSRGAYEFSALYNGFYDEYNGNRRESLCPTFK</sequence>
<gene>
    <name evidence="1" type="ORF">EDB95_0199</name>
</gene>
<protein>
    <submittedName>
        <fullName evidence="1">Type IX secretion system PorP/SprF family membrane protein</fullName>
    </submittedName>
</protein>
<dbReference type="RefSeq" id="WP_133989705.1">
    <property type="nucleotide sequence ID" value="NZ_SODV01000001.1"/>
</dbReference>
<comment type="caution">
    <text evidence="1">The sequence shown here is derived from an EMBL/GenBank/DDBJ whole genome shotgun (WGS) entry which is preliminary data.</text>
</comment>
<keyword evidence="2" id="KW-1185">Reference proteome</keyword>
<evidence type="ECO:0000313" key="2">
    <source>
        <dbReference type="Proteomes" id="UP000294498"/>
    </source>
</evidence>
<dbReference type="AlphaFoldDB" id="A0A4R8DPZ1"/>
<organism evidence="1 2">
    <name type="scientific">Dinghuibacter silviterrae</name>
    <dbReference type="NCBI Taxonomy" id="1539049"/>
    <lineage>
        <taxon>Bacteria</taxon>
        <taxon>Pseudomonadati</taxon>
        <taxon>Bacteroidota</taxon>
        <taxon>Chitinophagia</taxon>
        <taxon>Chitinophagales</taxon>
        <taxon>Chitinophagaceae</taxon>
        <taxon>Dinghuibacter</taxon>
    </lineage>
</organism>
<dbReference type="OrthoDB" id="1186563at2"/>
<reference evidence="1 2" key="1">
    <citation type="submission" date="2019-03" db="EMBL/GenBank/DDBJ databases">
        <title>Genomic Encyclopedia of Type Strains, Phase IV (KMG-IV): sequencing the most valuable type-strain genomes for metagenomic binning, comparative biology and taxonomic classification.</title>
        <authorList>
            <person name="Goeker M."/>
        </authorList>
    </citation>
    <scope>NUCLEOTIDE SEQUENCE [LARGE SCALE GENOMIC DNA]</scope>
    <source>
        <strain evidence="1 2">DSM 100059</strain>
    </source>
</reference>
<dbReference type="InterPro" id="IPR019861">
    <property type="entry name" value="PorP/SprF_Bacteroidetes"/>
</dbReference>
<name>A0A4R8DPZ1_9BACT</name>
<evidence type="ECO:0000313" key="1">
    <source>
        <dbReference type="EMBL" id="TDW99190.1"/>
    </source>
</evidence>
<dbReference type="NCBIfam" id="TIGR03519">
    <property type="entry name" value="T9SS_PorP_fam"/>
    <property type="match status" value="1"/>
</dbReference>
<dbReference type="Proteomes" id="UP000294498">
    <property type="component" value="Unassembled WGS sequence"/>
</dbReference>
<proteinExistence type="predicted"/>